<dbReference type="PANTHER" id="PTHR36448">
    <property type="entry name" value="BLR7373 PROTEIN"/>
    <property type="match status" value="1"/>
</dbReference>
<dbReference type="AlphaFoldDB" id="A0A9X2XBL0"/>
<feature type="domain" description="Cupin type-2" evidence="1">
    <location>
        <begin position="65"/>
        <end position="111"/>
    </location>
</feature>
<evidence type="ECO:0000259" key="1">
    <source>
        <dbReference type="Pfam" id="PF07883"/>
    </source>
</evidence>
<proteinExistence type="predicted"/>
<dbReference type="EMBL" id="JAODNV010000018">
    <property type="protein sequence ID" value="MCT8991694.1"/>
    <property type="molecule type" value="Genomic_DNA"/>
</dbReference>
<evidence type="ECO:0000313" key="2">
    <source>
        <dbReference type="EMBL" id="MCT8991694.1"/>
    </source>
</evidence>
<dbReference type="InterPro" id="IPR047121">
    <property type="entry name" value="YjiB-like"/>
</dbReference>
<dbReference type="InterPro" id="IPR014500">
    <property type="entry name" value="UCP019307_cupin"/>
</dbReference>
<dbReference type="RefSeq" id="WP_261516625.1">
    <property type="nucleotide sequence ID" value="NZ_JAODNV010000018.1"/>
</dbReference>
<dbReference type="Gene3D" id="2.60.120.10">
    <property type="entry name" value="Jelly Rolls"/>
    <property type="match status" value="1"/>
</dbReference>
<dbReference type="Pfam" id="PF07883">
    <property type="entry name" value="Cupin_2"/>
    <property type="match status" value="1"/>
</dbReference>
<dbReference type="InterPro" id="IPR011051">
    <property type="entry name" value="RmlC_Cupin_sf"/>
</dbReference>
<dbReference type="InterPro" id="IPR014710">
    <property type="entry name" value="RmlC-like_jellyroll"/>
</dbReference>
<comment type="caution">
    <text evidence="2">The sequence shown here is derived from an EMBL/GenBank/DDBJ whole genome shotgun (WGS) entry which is preliminary data.</text>
</comment>
<dbReference type="InterPro" id="IPR013096">
    <property type="entry name" value="Cupin_2"/>
</dbReference>
<sequence length="166" mass="18526">MTNVIEPRILHLEEDVEMPNHPSFPVLIYAGVFAQDEAGMDRAFEERFAQNGWRGIWRNGIFGYHHFHPDAHEALGVARGSAEVQLGGESGERLRIEVGDLLVLPAGTGHKRLSASADFLVVGAYPKGQENYTILRSKVPRDVVAQVPRPRTDPFYGNDGPLLRLW</sequence>
<dbReference type="Proteomes" id="UP001149009">
    <property type="component" value="Unassembled WGS sequence"/>
</dbReference>
<protein>
    <submittedName>
        <fullName evidence="2">Cupin domain-containing protein</fullName>
    </submittedName>
</protein>
<dbReference type="PIRSF" id="PIRSF019307">
    <property type="entry name" value="UCP019307"/>
    <property type="match status" value="1"/>
</dbReference>
<evidence type="ECO:0000313" key="3">
    <source>
        <dbReference type="Proteomes" id="UP001149009"/>
    </source>
</evidence>
<dbReference type="CDD" id="cd02219">
    <property type="entry name" value="cupin_YjlB-like"/>
    <property type="match status" value="1"/>
</dbReference>
<gene>
    <name evidence="2" type="ORF">NYR54_15565</name>
</gene>
<reference evidence="2" key="1">
    <citation type="submission" date="2022-08" db="EMBL/GenBank/DDBJ databases">
        <title>Chelativorans sichuanense sp. nov., a paraffin oil-degrading bacterium isolated from a mixture of oil-based drill cuttings and paddy soil.</title>
        <authorList>
            <person name="Yu J."/>
            <person name="Liu H."/>
            <person name="Chen Q."/>
        </authorList>
    </citation>
    <scope>NUCLEOTIDE SEQUENCE</scope>
    <source>
        <strain evidence="2">SCAU 2101</strain>
    </source>
</reference>
<dbReference type="PANTHER" id="PTHR36448:SF2">
    <property type="entry name" value="CUPIN TYPE-1 DOMAIN-CONTAINING PROTEIN"/>
    <property type="match status" value="1"/>
</dbReference>
<keyword evidence="3" id="KW-1185">Reference proteome</keyword>
<organism evidence="2 3">
    <name type="scientific">Chelativorans petroleitrophicus</name>
    <dbReference type="NCBI Taxonomy" id="2975484"/>
    <lineage>
        <taxon>Bacteria</taxon>
        <taxon>Pseudomonadati</taxon>
        <taxon>Pseudomonadota</taxon>
        <taxon>Alphaproteobacteria</taxon>
        <taxon>Hyphomicrobiales</taxon>
        <taxon>Phyllobacteriaceae</taxon>
        <taxon>Chelativorans</taxon>
    </lineage>
</organism>
<dbReference type="SUPFAM" id="SSF51182">
    <property type="entry name" value="RmlC-like cupins"/>
    <property type="match status" value="1"/>
</dbReference>
<name>A0A9X2XBL0_9HYPH</name>
<accession>A0A9X2XBL0</accession>